<organism evidence="1 2">
    <name type="scientific">Reinekea blandensis MED297</name>
    <dbReference type="NCBI Taxonomy" id="314283"/>
    <lineage>
        <taxon>Bacteria</taxon>
        <taxon>Pseudomonadati</taxon>
        <taxon>Pseudomonadota</taxon>
        <taxon>Gammaproteobacteria</taxon>
        <taxon>Oceanospirillales</taxon>
        <taxon>Saccharospirillaceae</taxon>
        <taxon>Reinekea</taxon>
    </lineage>
</organism>
<protein>
    <submittedName>
        <fullName evidence="1">Uncharacterized protein</fullName>
    </submittedName>
</protein>
<gene>
    <name evidence="1" type="ORF">MED297_03897</name>
</gene>
<keyword evidence="2" id="KW-1185">Reference proteome</keyword>
<dbReference type="OrthoDB" id="9807790at2"/>
<dbReference type="EMBL" id="AAOE01000014">
    <property type="protein sequence ID" value="EAR09002.1"/>
    <property type="molecule type" value="Genomic_DNA"/>
</dbReference>
<sequence>MKTISRTLAGLLVMILLIALSGHAAGLSVKDALSGLVLLGCLGFLIAGRPDSDSGHDPGW</sequence>
<evidence type="ECO:0000313" key="1">
    <source>
        <dbReference type="EMBL" id="EAR09002.1"/>
    </source>
</evidence>
<comment type="caution">
    <text evidence="1">The sequence shown here is derived from an EMBL/GenBank/DDBJ whole genome shotgun (WGS) entry which is preliminary data.</text>
</comment>
<dbReference type="STRING" id="314283.MED297_03897"/>
<accession>A4BFY4</accession>
<name>A4BFY4_9GAMM</name>
<reference evidence="1 2" key="1">
    <citation type="submission" date="2006-02" db="EMBL/GenBank/DDBJ databases">
        <authorList>
            <person name="Pinhassi J."/>
            <person name="Pedros-Alio C."/>
            <person name="Ferriera S."/>
            <person name="Johnson J."/>
            <person name="Kravitz S."/>
            <person name="Halpern A."/>
            <person name="Remington K."/>
            <person name="Beeson K."/>
            <person name="Tran B."/>
            <person name="Rogers Y.-H."/>
            <person name="Friedman R."/>
            <person name="Venter J.C."/>
        </authorList>
    </citation>
    <scope>NUCLEOTIDE SEQUENCE [LARGE SCALE GENOMIC DNA]</scope>
    <source>
        <strain evidence="1 2">MED297</strain>
    </source>
</reference>
<dbReference type="Proteomes" id="UP000005953">
    <property type="component" value="Unassembled WGS sequence"/>
</dbReference>
<dbReference type="RefSeq" id="WP_008047596.1">
    <property type="nucleotide sequence ID" value="NZ_CH724154.1"/>
</dbReference>
<dbReference type="HOGENOM" id="CLU_2938485_0_0_6"/>
<evidence type="ECO:0000313" key="2">
    <source>
        <dbReference type="Proteomes" id="UP000005953"/>
    </source>
</evidence>
<dbReference type="AlphaFoldDB" id="A4BFY4"/>
<proteinExistence type="predicted"/>